<dbReference type="Gene3D" id="3.40.30.120">
    <property type="match status" value="1"/>
</dbReference>
<dbReference type="EMBL" id="CP137310">
    <property type="protein sequence ID" value="WQF85230.1"/>
    <property type="molecule type" value="Genomic_DNA"/>
</dbReference>
<keyword evidence="7" id="KW-1185">Reference proteome</keyword>
<evidence type="ECO:0000256" key="4">
    <source>
        <dbReference type="ARBA" id="ARBA00023002"/>
    </source>
</evidence>
<evidence type="ECO:0000313" key="6">
    <source>
        <dbReference type="EMBL" id="WQF85230.1"/>
    </source>
</evidence>
<keyword evidence="3" id="KW-0274">FAD</keyword>
<keyword evidence="2" id="KW-0285">Flavoprotein</keyword>
<evidence type="ECO:0000256" key="2">
    <source>
        <dbReference type="ARBA" id="ARBA00022630"/>
    </source>
</evidence>
<dbReference type="Gene3D" id="3.50.50.60">
    <property type="entry name" value="FAD/NAD(P)-binding domain"/>
    <property type="match status" value="1"/>
</dbReference>
<evidence type="ECO:0000259" key="5">
    <source>
        <dbReference type="Pfam" id="PF01494"/>
    </source>
</evidence>
<dbReference type="KEGG" id="cdet:87946746"/>
<feature type="domain" description="FAD-binding" evidence="5">
    <location>
        <begin position="39"/>
        <end position="435"/>
    </location>
</feature>
<dbReference type="SUPFAM" id="SSF51905">
    <property type="entry name" value="FAD/NAD(P)-binding domain"/>
    <property type="match status" value="1"/>
</dbReference>
<name>A0AAX4IQ90_9PEZI</name>
<keyword evidence="4" id="KW-0560">Oxidoreductase</keyword>
<dbReference type="RefSeq" id="XP_062782453.1">
    <property type="nucleotide sequence ID" value="XM_062926402.1"/>
</dbReference>
<evidence type="ECO:0000256" key="3">
    <source>
        <dbReference type="ARBA" id="ARBA00022827"/>
    </source>
</evidence>
<proteinExistence type="predicted"/>
<dbReference type="InterPro" id="IPR002938">
    <property type="entry name" value="FAD-bd"/>
</dbReference>
<dbReference type="Gene3D" id="3.30.9.10">
    <property type="entry name" value="D-Amino Acid Oxidase, subunit A, domain 2"/>
    <property type="match status" value="1"/>
</dbReference>
<protein>
    <submittedName>
        <fullName evidence="6">FAD-binding domain, FAD/NAD(P)-binding domain superfamily</fullName>
    </submittedName>
</protein>
<dbReference type="PANTHER" id="PTHR43004">
    <property type="entry name" value="TRK SYSTEM POTASSIUM UPTAKE PROTEIN"/>
    <property type="match status" value="1"/>
</dbReference>
<dbReference type="PRINTS" id="PR00420">
    <property type="entry name" value="RNGMNOXGNASE"/>
</dbReference>
<dbReference type="InterPro" id="IPR050641">
    <property type="entry name" value="RIFMO-like"/>
</dbReference>
<dbReference type="Proteomes" id="UP001322277">
    <property type="component" value="Chromosome 6"/>
</dbReference>
<sequence length="668" mass="73975">MLEITQPPCPAGGHLQHGVDYAKHHLSPRNAPKKVISHEVPVLIVGGGPTGLLTAYMLSRHGGTSTQRQHTHFDRTGISLAMRSLLVEKYPERLAAPKAHALCPRTLEICRQYGLDTNTIRRMGSPRRDACRVNFLTNLGGEVIGSLPYERMDAGVLEHTPQVCRSSFIFRLLCIRLLLVRRLTGPGTSQMIHNIPQPDFEKFVSDRLLDDPNVEIRKGVGFVSCEQRGGKVFTTVEERATKKRYTVTSRHLVGCDGAKSQVRRCLGIETEGEDGYETMMTIHFNADLRPVVKDRVGMLHWIVDPACSGFIIAYDLGGNQVLISNFDSKKQPIETWNEERAHATVSAAIGQDIPIKVLSYRPWVLSRKVAKEYRRGNVFLVGDAAHSFPPTGGLGLNSGIADAHNLAYKIAAVHWGRAGPGLLDAYERERRQVAVVAAAQSIENGKSIFSFLKAVGAAGQGEDLAGARRRMYETIRDPAKQALIAENVERQREHFDNIELHIGYVYGDDKPPASTSIYTPKFRTGARLPHAWIRIKRPSHGLPQQPIDLSYVEELSSEQVAARQFSTLDLVQPGTFNLIVGRRSAWAGRFKESAEVLGYGISLCLWAADEDFAFCDEGHSRLFEQDGRLSHGGVILVRPDQHILECLGPETSATEIVNCIARHMDAAI</sequence>
<dbReference type="GO" id="GO:0016709">
    <property type="term" value="F:oxidoreductase activity, acting on paired donors, with incorporation or reduction of molecular oxygen, NAD(P)H as one donor, and incorporation of one atom of oxygen"/>
    <property type="evidence" value="ECO:0007669"/>
    <property type="project" value="UniProtKB-ARBA"/>
</dbReference>
<comment type="cofactor">
    <cofactor evidence="1">
        <name>FAD</name>
        <dbReference type="ChEBI" id="CHEBI:57692"/>
    </cofactor>
</comment>
<dbReference type="GeneID" id="87946746"/>
<dbReference type="PANTHER" id="PTHR43004:SF19">
    <property type="entry name" value="BINDING MONOOXYGENASE, PUTATIVE (JCVI)-RELATED"/>
    <property type="match status" value="1"/>
</dbReference>
<accession>A0AAX4IQ90</accession>
<reference evidence="7" key="1">
    <citation type="journal article" date="2023" name="bioRxiv">
        <title>Complete genome of the Medicago anthracnose fungus, Colletotrichum destructivum, reveals a mini-chromosome-like region within a core chromosome.</title>
        <authorList>
            <person name="Lapalu N."/>
            <person name="Simon A."/>
            <person name="Lu A."/>
            <person name="Plaumann P.-L."/>
            <person name="Amselem J."/>
            <person name="Pigne S."/>
            <person name="Auger A."/>
            <person name="Koch C."/>
            <person name="Dallery J.-F."/>
            <person name="O'Connell R.J."/>
        </authorList>
    </citation>
    <scope>NUCLEOTIDE SEQUENCE [LARGE SCALE GENOMIC DNA]</scope>
    <source>
        <strain evidence="7">CBS 520.97</strain>
    </source>
</reference>
<dbReference type="Pfam" id="PF01494">
    <property type="entry name" value="FAD_binding_3"/>
    <property type="match status" value="1"/>
</dbReference>
<dbReference type="GO" id="GO:0071949">
    <property type="term" value="F:FAD binding"/>
    <property type="evidence" value="ECO:0007669"/>
    <property type="project" value="InterPro"/>
</dbReference>
<gene>
    <name evidence="6" type="ORF">CDEST_10244</name>
</gene>
<evidence type="ECO:0000313" key="7">
    <source>
        <dbReference type="Proteomes" id="UP001322277"/>
    </source>
</evidence>
<dbReference type="InterPro" id="IPR036188">
    <property type="entry name" value="FAD/NAD-bd_sf"/>
</dbReference>
<dbReference type="AlphaFoldDB" id="A0AAX4IQ90"/>
<organism evidence="6 7">
    <name type="scientific">Colletotrichum destructivum</name>
    <dbReference type="NCBI Taxonomy" id="34406"/>
    <lineage>
        <taxon>Eukaryota</taxon>
        <taxon>Fungi</taxon>
        <taxon>Dikarya</taxon>
        <taxon>Ascomycota</taxon>
        <taxon>Pezizomycotina</taxon>
        <taxon>Sordariomycetes</taxon>
        <taxon>Hypocreomycetidae</taxon>
        <taxon>Glomerellales</taxon>
        <taxon>Glomerellaceae</taxon>
        <taxon>Colletotrichum</taxon>
        <taxon>Colletotrichum destructivum species complex</taxon>
    </lineage>
</organism>
<evidence type="ECO:0000256" key="1">
    <source>
        <dbReference type="ARBA" id="ARBA00001974"/>
    </source>
</evidence>